<name>A0A5E9PGK8_9GAMM</name>
<accession>A0A5E9PGK8</accession>
<gene>
    <name evidence="1" type="ORF">E2R16_11055</name>
</gene>
<proteinExistence type="predicted"/>
<reference evidence="1 2" key="1">
    <citation type="submission" date="2019-03" db="EMBL/GenBank/DDBJ databases">
        <title>Draft genome sequence of an environmental Acinetobacter seifertii from Brazil.</title>
        <authorList>
            <person name="Furlan J.P.R."/>
            <person name="Stehling E.G."/>
        </authorList>
    </citation>
    <scope>NUCLEOTIDE SEQUENCE [LARGE SCALE GENOMIC DNA]</scope>
    <source>
        <strain evidence="1 2">SAb133</strain>
    </source>
</reference>
<evidence type="ECO:0000313" key="2">
    <source>
        <dbReference type="Proteomes" id="UP000297445"/>
    </source>
</evidence>
<evidence type="ECO:0000313" key="1">
    <source>
        <dbReference type="EMBL" id="TEU27008.1"/>
    </source>
</evidence>
<comment type="caution">
    <text evidence="1">The sequence shown here is derived from an EMBL/GenBank/DDBJ whole genome shotgun (WGS) entry which is preliminary data.</text>
</comment>
<dbReference type="EMBL" id="SNSA01000005">
    <property type="protein sequence ID" value="TEU27008.1"/>
    <property type="molecule type" value="Genomic_DNA"/>
</dbReference>
<dbReference type="RefSeq" id="WP_134262815.1">
    <property type="nucleotide sequence ID" value="NZ_SNSA01000005.1"/>
</dbReference>
<sequence>MHPITLTHYEHQVAPRLEQDIHKLYLSICFKRGGEYDAQFWRAHLFEYFLDWSQICLMPTIECGYWLNYFRMCFHASQRELNVVGLNLTLNQQEAEQLIDLILVKLRKIFSAPSFLEMIEDRNVKHAKRVEHYQKAYQQATKHHHALNKINLFLGYLPGYTSVTSIFNVAKDIRQFELLLGQYGYFPFDYLFQYQRVVQLAENGEYGILFSLTLNGYIYQDNSALLLPIARLWNFVTKYRGMVLNLNEAITEHSHPFTEMFAAFNDVSDFDRLLHQDFLNVDADSMNVRIWPNGFRRFHGKGLRQPY</sequence>
<dbReference type="AlphaFoldDB" id="A0A5E9PGK8"/>
<protein>
    <submittedName>
        <fullName evidence="1">Uncharacterized protein</fullName>
    </submittedName>
</protein>
<organism evidence="1 2">
    <name type="scientific">Acinetobacter seifertii</name>
    <dbReference type="NCBI Taxonomy" id="1530123"/>
    <lineage>
        <taxon>Bacteria</taxon>
        <taxon>Pseudomonadati</taxon>
        <taxon>Pseudomonadota</taxon>
        <taxon>Gammaproteobacteria</taxon>
        <taxon>Moraxellales</taxon>
        <taxon>Moraxellaceae</taxon>
        <taxon>Acinetobacter</taxon>
        <taxon>Acinetobacter calcoaceticus/baumannii complex</taxon>
    </lineage>
</organism>
<dbReference type="Proteomes" id="UP000297445">
    <property type="component" value="Unassembled WGS sequence"/>
</dbReference>